<feature type="region of interest" description="Disordered" evidence="1">
    <location>
        <begin position="163"/>
        <end position="269"/>
    </location>
</feature>
<dbReference type="RefSeq" id="XP_014176984.1">
    <property type="nucleotide sequence ID" value="XM_014321509.1"/>
</dbReference>
<organism evidence="3 4">
    <name type="scientific">Trichosporon asahii var. asahii (strain ATCC 90039 / CBS 2479 / JCM 2466 / KCTC 7840 / NBRC 103889/ NCYC 2677 / UAMH 7654)</name>
    <name type="common">Yeast</name>
    <dbReference type="NCBI Taxonomy" id="1186058"/>
    <lineage>
        <taxon>Eukaryota</taxon>
        <taxon>Fungi</taxon>
        <taxon>Dikarya</taxon>
        <taxon>Basidiomycota</taxon>
        <taxon>Agaricomycotina</taxon>
        <taxon>Tremellomycetes</taxon>
        <taxon>Trichosporonales</taxon>
        <taxon>Trichosporonaceae</taxon>
        <taxon>Trichosporon</taxon>
    </lineage>
</organism>
<accession>J6ERB3</accession>
<sequence length="269" mass="28907">MYAAGSKCEPCNDGCSTCTSGASCTSCASGHVLRAGACVTVPCLFANSFGICLSGFLDTSADCTSNTPPSPSSATQFKARSSSTTLAPLAALAVLPLLALLAWYIRRQRRETRKRTAEFADQLDKHEVNKRLDVLAADEELERKKRRGLKDLWLKNKARVALPRSHEEGQTGQEQRSPPLAQARPEAVHMQDFSKRSSYSNEIGQDPASLEPSQGSNFPPPVSARWPGMNGTSMGAPSTAPSTIPPEAPKTSLDLTHLWPNLASRPNAL</sequence>
<evidence type="ECO:0000313" key="3">
    <source>
        <dbReference type="EMBL" id="EJT45257.1"/>
    </source>
</evidence>
<dbReference type="KEGG" id="tasa:A1Q1_06395"/>
<protein>
    <submittedName>
        <fullName evidence="3">Uncharacterized protein</fullName>
    </submittedName>
</protein>
<feature type="transmembrane region" description="Helical" evidence="2">
    <location>
        <begin position="86"/>
        <end position="105"/>
    </location>
</feature>
<dbReference type="Proteomes" id="UP000002748">
    <property type="component" value="Unassembled WGS sequence"/>
</dbReference>
<evidence type="ECO:0000313" key="4">
    <source>
        <dbReference type="Proteomes" id="UP000002748"/>
    </source>
</evidence>
<evidence type="ECO:0000256" key="1">
    <source>
        <dbReference type="SAM" id="MobiDB-lite"/>
    </source>
</evidence>
<feature type="compositionally biased region" description="Basic and acidic residues" evidence="1">
    <location>
        <begin position="186"/>
        <end position="195"/>
    </location>
</feature>
<name>J6ERB3_TRIAS</name>
<dbReference type="Gene3D" id="2.10.220.10">
    <property type="entry name" value="Hormone Receptor, Insulin-like Growth Factor Receptor 1, Chain A, domain 2"/>
    <property type="match status" value="1"/>
</dbReference>
<dbReference type="EMBL" id="ALBS01000331">
    <property type="protein sequence ID" value="EJT45257.1"/>
    <property type="molecule type" value="Genomic_DNA"/>
</dbReference>
<dbReference type="CDD" id="cd00064">
    <property type="entry name" value="FU"/>
    <property type="match status" value="1"/>
</dbReference>
<proteinExistence type="predicted"/>
<dbReference type="InterPro" id="IPR009030">
    <property type="entry name" value="Growth_fac_rcpt_cys_sf"/>
</dbReference>
<dbReference type="InterPro" id="IPR006212">
    <property type="entry name" value="Furin_repeat"/>
</dbReference>
<dbReference type="VEuPathDB" id="FungiDB:A1Q1_06395"/>
<dbReference type="AlphaFoldDB" id="J6ERB3"/>
<evidence type="ECO:0000256" key="2">
    <source>
        <dbReference type="SAM" id="Phobius"/>
    </source>
</evidence>
<comment type="caution">
    <text evidence="3">The sequence shown here is derived from an EMBL/GenBank/DDBJ whole genome shotgun (WGS) entry which is preliminary data.</text>
</comment>
<dbReference type="SMART" id="SM00261">
    <property type="entry name" value="FU"/>
    <property type="match status" value="1"/>
</dbReference>
<dbReference type="PROSITE" id="PS51257">
    <property type="entry name" value="PROKAR_LIPOPROTEIN"/>
    <property type="match status" value="1"/>
</dbReference>
<dbReference type="SUPFAM" id="SSF57184">
    <property type="entry name" value="Growth factor receptor domain"/>
    <property type="match status" value="1"/>
</dbReference>
<keyword evidence="2" id="KW-1133">Transmembrane helix</keyword>
<feature type="compositionally biased region" description="Polar residues" evidence="1">
    <location>
        <begin position="230"/>
        <end position="242"/>
    </location>
</feature>
<keyword evidence="2" id="KW-0812">Transmembrane</keyword>
<gene>
    <name evidence="3" type="ORF">A1Q1_06395</name>
</gene>
<keyword evidence="2" id="KW-0472">Membrane</keyword>
<reference evidence="3 4" key="1">
    <citation type="journal article" date="2012" name="Eukaryot. Cell">
        <title>Draft genome sequence of CBS 2479, the standard type strain of Trichosporon asahii.</title>
        <authorList>
            <person name="Yang R.Y."/>
            <person name="Li H.T."/>
            <person name="Zhu H."/>
            <person name="Zhou G.P."/>
            <person name="Wang M."/>
            <person name="Wang L."/>
        </authorList>
    </citation>
    <scope>NUCLEOTIDE SEQUENCE [LARGE SCALE GENOMIC DNA]</scope>
    <source>
        <strain evidence="4">ATCC 90039 / CBS 2479 / JCM 2466 / KCTC 7840 / NCYC 2677 / UAMH 7654</strain>
    </source>
</reference>
<dbReference type="GeneID" id="25989907"/>
<dbReference type="HOGENOM" id="CLU_1035069_0_0_1"/>